<keyword evidence="2" id="KW-0808">Transferase</keyword>
<dbReference type="PANTHER" id="PTHR43617">
    <property type="entry name" value="L-AMINO ACID N-ACETYLTRANSFERASE"/>
    <property type="match status" value="1"/>
</dbReference>
<proteinExistence type="predicted"/>
<feature type="domain" description="N-acetyltransferase" evidence="1">
    <location>
        <begin position="8"/>
        <end position="179"/>
    </location>
</feature>
<dbReference type="InterPro" id="IPR050276">
    <property type="entry name" value="MshD_Acetyltransferase"/>
</dbReference>
<dbReference type="Pfam" id="PF00583">
    <property type="entry name" value="Acetyltransf_1"/>
    <property type="match status" value="1"/>
</dbReference>
<dbReference type="OrthoDB" id="9975416at2759"/>
<dbReference type="SUPFAM" id="SSF55729">
    <property type="entry name" value="Acyl-CoA N-acyltransferases (Nat)"/>
    <property type="match status" value="1"/>
</dbReference>
<reference evidence="2" key="1">
    <citation type="journal article" date="2020" name="Stud. Mycol.">
        <title>101 Dothideomycetes genomes: a test case for predicting lifestyles and emergence of pathogens.</title>
        <authorList>
            <person name="Haridas S."/>
            <person name="Albert R."/>
            <person name="Binder M."/>
            <person name="Bloem J."/>
            <person name="Labutti K."/>
            <person name="Salamov A."/>
            <person name="Andreopoulos B."/>
            <person name="Baker S."/>
            <person name="Barry K."/>
            <person name="Bills G."/>
            <person name="Bluhm B."/>
            <person name="Cannon C."/>
            <person name="Castanera R."/>
            <person name="Culley D."/>
            <person name="Daum C."/>
            <person name="Ezra D."/>
            <person name="Gonzalez J."/>
            <person name="Henrissat B."/>
            <person name="Kuo A."/>
            <person name="Liang C."/>
            <person name="Lipzen A."/>
            <person name="Lutzoni F."/>
            <person name="Magnuson J."/>
            <person name="Mondo S."/>
            <person name="Nolan M."/>
            <person name="Ohm R."/>
            <person name="Pangilinan J."/>
            <person name="Park H.-J."/>
            <person name="Ramirez L."/>
            <person name="Alfaro M."/>
            <person name="Sun H."/>
            <person name="Tritt A."/>
            <person name="Yoshinaga Y."/>
            <person name="Zwiers L.-H."/>
            <person name="Turgeon B."/>
            <person name="Goodwin S."/>
            <person name="Spatafora J."/>
            <person name="Crous P."/>
            <person name="Grigoriev I."/>
        </authorList>
    </citation>
    <scope>NUCLEOTIDE SEQUENCE</scope>
    <source>
        <strain evidence="2">CBS 115976</strain>
    </source>
</reference>
<dbReference type="Gene3D" id="3.40.630.30">
    <property type="match status" value="1"/>
</dbReference>
<dbReference type="InterPro" id="IPR016181">
    <property type="entry name" value="Acyl_CoA_acyltransferase"/>
</dbReference>
<dbReference type="InterPro" id="IPR000182">
    <property type="entry name" value="GNAT_dom"/>
</dbReference>
<dbReference type="GO" id="GO:0016747">
    <property type="term" value="F:acyltransferase activity, transferring groups other than amino-acyl groups"/>
    <property type="evidence" value="ECO:0007669"/>
    <property type="project" value="InterPro"/>
</dbReference>
<dbReference type="PROSITE" id="PS51186">
    <property type="entry name" value="GNAT"/>
    <property type="match status" value="1"/>
</dbReference>
<dbReference type="EMBL" id="MU004245">
    <property type="protein sequence ID" value="KAF2663445.1"/>
    <property type="molecule type" value="Genomic_DNA"/>
</dbReference>
<protein>
    <submittedName>
        <fullName evidence="2">Acetyltransferase</fullName>
    </submittedName>
</protein>
<organism evidence="2 3">
    <name type="scientific">Microthyrium microscopicum</name>
    <dbReference type="NCBI Taxonomy" id="703497"/>
    <lineage>
        <taxon>Eukaryota</taxon>
        <taxon>Fungi</taxon>
        <taxon>Dikarya</taxon>
        <taxon>Ascomycota</taxon>
        <taxon>Pezizomycotina</taxon>
        <taxon>Dothideomycetes</taxon>
        <taxon>Dothideomycetes incertae sedis</taxon>
        <taxon>Microthyriales</taxon>
        <taxon>Microthyriaceae</taxon>
        <taxon>Microthyrium</taxon>
    </lineage>
</organism>
<accession>A0A6A6TTQ9</accession>
<evidence type="ECO:0000259" key="1">
    <source>
        <dbReference type="PROSITE" id="PS51186"/>
    </source>
</evidence>
<dbReference type="CDD" id="cd04301">
    <property type="entry name" value="NAT_SF"/>
    <property type="match status" value="1"/>
</dbReference>
<name>A0A6A6TTQ9_9PEZI</name>
<dbReference type="Proteomes" id="UP000799302">
    <property type="component" value="Unassembled WGS sequence"/>
</dbReference>
<keyword evidence="3" id="KW-1185">Reference proteome</keyword>
<gene>
    <name evidence="2" type="ORF">BT63DRAFT_119150</name>
</gene>
<evidence type="ECO:0000313" key="3">
    <source>
        <dbReference type="Proteomes" id="UP000799302"/>
    </source>
</evidence>
<evidence type="ECO:0000313" key="2">
    <source>
        <dbReference type="EMBL" id="KAF2663445.1"/>
    </source>
</evidence>
<sequence>MNTPSISFALRDARPEDATQIAELGALVFSATYGHSIKPHELKAYLKKSYSFEATMEDIANPLKDMIVATENADNRIVGFGLLTRSSTELCIRHMDNIVELQRLYIHPAYRSKGIGRSLAERLETVAIQQHFFHIWLGVWEENQNAMTLYEKWGYKKIGERDFSVGTITQVGYILIKKL</sequence>
<dbReference type="AlphaFoldDB" id="A0A6A6TTQ9"/>